<keyword evidence="3" id="KW-1185">Reference proteome</keyword>
<evidence type="ECO:0000256" key="1">
    <source>
        <dbReference type="SAM" id="MobiDB-lite"/>
    </source>
</evidence>
<accession>A0A7I7T5T5</accession>
<gene>
    <name evidence="2" type="ORF">MHEL_28700</name>
</gene>
<name>A0A7I7T5T5_9MYCO</name>
<evidence type="ECO:0000313" key="2">
    <source>
        <dbReference type="EMBL" id="BBY64627.1"/>
    </source>
</evidence>
<feature type="region of interest" description="Disordered" evidence="1">
    <location>
        <begin position="161"/>
        <end position="182"/>
    </location>
</feature>
<reference evidence="2 3" key="1">
    <citation type="journal article" date="2019" name="Emerg. Microbes Infect.">
        <title>Comprehensive subspecies identification of 175 nontuberculous mycobacteria species based on 7547 genomic profiles.</title>
        <authorList>
            <person name="Matsumoto Y."/>
            <person name="Kinjo T."/>
            <person name="Motooka D."/>
            <person name="Nabeya D."/>
            <person name="Jung N."/>
            <person name="Uechi K."/>
            <person name="Horii T."/>
            <person name="Iida T."/>
            <person name="Fujita J."/>
            <person name="Nakamura S."/>
        </authorList>
    </citation>
    <scope>NUCLEOTIDE SEQUENCE [LARGE SCALE GENOMIC DNA]</scope>
    <source>
        <strain evidence="2 3">JCM 30396</strain>
    </source>
</reference>
<dbReference type="KEGG" id="mhev:MHEL_28700"/>
<protein>
    <submittedName>
        <fullName evidence="2">Uncharacterized protein</fullName>
    </submittedName>
</protein>
<dbReference type="Proteomes" id="UP000467148">
    <property type="component" value="Chromosome"/>
</dbReference>
<dbReference type="AlphaFoldDB" id="A0A7I7T5T5"/>
<organism evidence="2 3">
    <name type="scientific">Mycolicibacterium helvum</name>
    <dbReference type="NCBI Taxonomy" id="1534349"/>
    <lineage>
        <taxon>Bacteria</taxon>
        <taxon>Bacillati</taxon>
        <taxon>Actinomycetota</taxon>
        <taxon>Actinomycetes</taxon>
        <taxon>Mycobacteriales</taxon>
        <taxon>Mycobacteriaceae</taxon>
        <taxon>Mycolicibacterium</taxon>
    </lineage>
</organism>
<feature type="compositionally biased region" description="Polar residues" evidence="1">
    <location>
        <begin position="161"/>
        <end position="170"/>
    </location>
</feature>
<dbReference type="EMBL" id="AP022596">
    <property type="protein sequence ID" value="BBY64627.1"/>
    <property type="molecule type" value="Genomic_DNA"/>
</dbReference>
<evidence type="ECO:0000313" key="3">
    <source>
        <dbReference type="Proteomes" id="UP000467148"/>
    </source>
</evidence>
<proteinExistence type="predicted"/>
<sequence length="182" mass="18221">MIGSAFAEAVLLPVVLAAVILAEVLAATGVLVALSVVESVDVCSLVAGSAVATVASATVPLSAVEVVELLDASRDCASGRCEEPALEAVDGVPVAVFLAVVVDLLVVSSAGDDVDVEVPVVALGPRAVWPVVFFAEPELDVAELPELDEELWSVSSALATATTGPASDNPSARAAIPALAPR</sequence>